<comment type="catalytic activity">
    <reaction evidence="1">
        <text>Release of an N-terminal amino acid, Xaa-|-Yaa- from a peptide, amide or arylamide. Xaa is preferably Ala, but may be most amino acids including Pro (slow action). When a terminal hydrophobic residue is followed by a prolyl residue, the two may be released as an intact Xaa-Pro dipeptide.</text>
        <dbReference type="EC" id="3.4.11.2"/>
    </reaction>
</comment>
<gene>
    <name evidence="16" type="ORF">ACFSUQ_00135</name>
</gene>
<reference evidence="17" key="1">
    <citation type="journal article" date="2019" name="Int. J. Syst. Evol. Microbiol.">
        <title>The Global Catalogue of Microorganisms (GCM) 10K type strain sequencing project: providing services to taxonomists for standard genome sequencing and annotation.</title>
        <authorList>
            <consortium name="The Broad Institute Genomics Platform"/>
            <consortium name="The Broad Institute Genome Sequencing Center for Infectious Disease"/>
            <person name="Wu L."/>
            <person name="Ma J."/>
        </authorList>
    </citation>
    <scope>NUCLEOTIDE SEQUENCE [LARGE SCALE GENOMIC DNA]</scope>
    <source>
        <strain evidence="17">TISTR 1511</strain>
    </source>
</reference>
<evidence type="ECO:0000256" key="5">
    <source>
        <dbReference type="ARBA" id="ARBA00015611"/>
    </source>
</evidence>
<evidence type="ECO:0000256" key="11">
    <source>
        <dbReference type="ARBA" id="ARBA00023049"/>
    </source>
</evidence>
<dbReference type="InterPro" id="IPR042097">
    <property type="entry name" value="Aminopeptidase_N-like_N_sf"/>
</dbReference>
<proteinExistence type="inferred from homology"/>
<dbReference type="PRINTS" id="PR00756">
    <property type="entry name" value="ALADIPTASE"/>
</dbReference>
<dbReference type="PANTHER" id="PTHR11533:SF174">
    <property type="entry name" value="PUROMYCIN-SENSITIVE AMINOPEPTIDASE-RELATED"/>
    <property type="match status" value="1"/>
</dbReference>
<protein>
    <recommendedName>
        <fullName evidence="5">Aminopeptidase N</fullName>
        <ecNumber evidence="4">3.4.11.2</ecNumber>
    </recommendedName>
    <alternativeName>
        <fullName evidence="12">Alanine aminopeptidase</fullName>
    </alternativeName>
    <alternativeName>
        <fullName evidence="13">Lysyl aminopeptidase</fullName>
    </alternativeName>
</protein>
<dbReference type="EMBL" id="JBHUNF010000001">
    <property type="protein sequence ID" value="MFD2673719.1"/>
    <property type="molecule type" value="Genomic_DNA"/>
</dbReference>
<dbReference type="GO" id="GO:0004177">
    <property type="term" value="F:aminopeptidase activity"/>
    <property type="evidence" value="ECO:0007669"/>
    <property type="project" value="UniProtKB-KW"/>
</dbReference>
<dbReference type="RefSeq" id="WP_083524426.1">
    <property type="nucleotide sequence ID" value="NZ_JBHUNF010000001.1"/>
</dbReference>
<evidence type="ECO:0000313" key="16">
    <source>
        <dbReference type="EMBL" id="MFD2673719.1"/>
    </source>
</evidence>
<dbReference type="InterPro" id="IPR027268">
    <property type="entry name" value="Peptidase_M4/M1_CTD_sf"/>
</dbReference>
<dbReference type="PANTHER" id="PTHR11533">
    <property type="entry name" value="PROTEASE M1 ZINC METALLOPROTEASE"/>
    <property type="match status" value="1"/>
</dbReference>
<feature type="domain" description="Peptidase M1 membrane alanine aminopeptidase" evidence="14">
    <location>
        <begin position="239"/>
        <end position="426"/>
    </location>
</feature>
<name>A0ABW5RGQ2_9MICO</name>
<evidence type="ECO:0000256" key="13">
    <source>
        <dbReference type="ARBA" id="ARBA00031533"/>
    </source>
</evidence>
<dbReference type="EC" id="3.4.11.2" evidence="4"/>
<evidence type="ECO:0000256" key="10">
    <source>
        <dbReference type="ARBA" id="ARBA00022833"/>
    </source>
</evidence>
<keyword evidence="8" id="KW-0479">Metal-binding</keyword>
<dbReference type="InterPro" id="IPR001930">
    <property type="entry name" value="Peptidase_M1"/>
</dbReference>
<keyword evidence="17" id="KW-1185">Reference proteome</keyword>
<dbReference type="Gene3D" id="2.60.40.1730">
    <property type="entry name" value="tricorn interacting facor f3 domain"/>
    <property type="match status" value="1"/>
</dbReference>
<dbReference type="InterPro" id="IPR014782">
    <property type="entry name" value="Peptidase_M1_dom"/>
</dbReference>
<dbReference type="Pfam" id="PF17900">
    <property type="entry name" value="Peptidase_M1_N"/>
    <property type="match status" value="1"/>
</dbReference>
<sequence length="440" mass="49239">MHTPDPYLPGHGDLRYHVRHYDLDLQYKIVTNRLDEVAKLHIEIARPTSRIDVDLVGLNVSKVLLDGTPARHRRKPNGISVEVGERLVGERFVLELRVAGKPGPMPGVHGEAGWEELTDGAMVGSQPQGAPSWFPCNNDAGDKATYRIRVTCAAGYTVIANGTLTSRTTTGGNIAWVYEMNEPMSPYLATVQIGKYRESYRDAIVPVSIVHPPRVPVGPGTAFAKQADMVDFFVGCYGNYPFNEYRAVIVDDELEIPLEAQGLSSFGRNFVTPDWNNERLVAHELAHQWFGNCVTSKQLHDMWLHEGFACYSEWLWSDYSRRWHRMRPGVQQRAAEHYAKLPPMPAGATLADPGMKHLFDDWVYKRGALTLHALRVACGDSLFFDILQAWVAENAGSTITTEQFVDHCRVMAGDDGERIEALLRAWLYAPELPPLPVYAG</sequence>
<evidence type="ECO:0000259" key="15">
    <source>
        <dbReference type="Pfam" id="PF17900"/>
    </source>
</evidence>
<keyword evidence="10" id="KW-0862">Zinc</keyword>
<keyword evidence="6 16" id="KW-0031">Aminopeptidase</keyword>
<evidence type="ECO:0000256" key="7">
    <source>
        <dbReference type="ARBA" id="ARBA00022670"/>
    </source>
</evidence>
<evidence type="ECO:0000259" key="14">
    <source>
        <dbReference type="Pfam" id="PF01433"/>
    </source>
</evidence>
<evidence type="ECO:0000256" key="3">
    <source>
        <dbReference type="ARBA" id="ARBA00010136"/>
    </source>
</evidence>
<evidence type="ECO:0000256" key="2">
    <source>
        <dbReference type="ARBA" id="ARBA00001947"/>
    </source>
</evidence>
<evidence type="ECO:0000256" key="6">
    <source>
        <dbReference type="ARBA" id="ARBA00022438"/>
    </source>
</evidence>
<comment type="cofactor">
    <cofactor evidence="2">
        <name>Zn(2+)</name>
        <dbReference type="ChEBI" id="CHEBI:29105"/>
    </cofactor>
</comment>
<evidence type="ECO:0000256" key="12">
    <source>
        <dbReference type="ARBA" id="ARBA00029811"/>
    </source>
</evidence>
<dbReference type="CDD" id="cd09603">
    <property type="entry name" value="M1_APN_like"/>
    <property type="match status" value="1"/>
</dbReference>
<dbReference type="SUPFAM" id="SSF55486">
    <property type="entry name" value="Metalloproteases ('zincins'), catalytic domain"/>
    <property type="match status" value="1"/>
</dbReference>
<comment type="caution">
    <text evidence="16">The sequence shown here is derived from an EMBL/GenBank/DDBJ whole genome shotgun (WGS) entry which is preliminary data.</text>
</comment>
<evidence type="ECO:0000256" key="9">
    <source>
        <dbReference type="ARBA" id="ARBA00022801"/>
    </source>
</evidence>
<evidence type="ECO:0000256" key="4">
    <source>
        <dbReference type="ARBA" id="ARBA00012564"/>
    </source>
</evidence>
<dbReference type="Gene3D" id="1.10.390.10">
    <property type="entry name" value="Neutral Protease Domain 2"/>
    <property type="match status" value="1"/>
</dbReference>
<comment type="similarity">
    <text evidence="3">Belongs to the peptidase M1 family.</text>
</comment>
<keyword evidence="9 16" id="KW-0378">Hydrolase</keyword>
<organism evidence="16 17">
    <name type="scientific">Gulosibacter bifidus</name>
    <dbReference type="NCBI Taxonomy" id="272239"/>
    <lineage>
        <taxon>Bacteria</taxon>
        <taxon>Bacillati</taxon>
        <taxon>Actinomycetota</taxon>
        <taxon>Actinomycetes</taxon>
        <taxon>Micrococcales</taxon>
        <taxon>Microbacteriaceae</taxon>
        <taxon>Gulosibacter</taxon>
    </lineage>
</organism>
<dbReference type="Pfam" id="PF01433">
    <property type="entry name" value="Peptidase_M1"/>
    <property type="match status" value="1"/>
</dbReference>
<dbReference type="InterPro" id="IPR045357">
    <property type="entry name" value="Aminopeptidase_N-like_N"/>
</dbReference>
<keyword evidence="7" id="KW-0645">Protease</keyword>
<dbReference type="InterPro" id="IPR050344">
    <property type="entry name" value="Peptidase_M1_aminopeptidases"/>
</dbReference>
<evidence type="ECO:0000313" key="17">
    <source>
        <dbReference type="Proteomes" id="UP001597453"/>
    </source>
</evidence>
<feature type="domain" description="Aminopeptidase N-like N-terminal" evidence="15">
    <location>
        <begin position="19"/>
        <end position="188"/>
    </location>
</feature>
<evidence type="ECO:0000256" key="8">
    <source>
        <dbReference type="ARBA" id="ARBA00022723"/>
    </source>
</evidence>
<evidence type="ECO:0000256" key="1">
    <source>
        <dbReference type="ARBA" id="ARBA00000098"/>
    </source>
</evidence>
<keyword evidence="11" id="KW-0482">Metalloprotease</keyword>
<dbReference type="Proteomes" id="UP001597453">
    <property type="component" value="Unassembled WGS sequence"/>
</dbReference>
<dbReference type="SUPFAM" id="SSF63737">
    <property type="entry name" value="Leukotriene A4 hydrolase N-terminal domain"/>
    <property type="match status" value="1"/>
</dbReference>
<accession>A0ABW5RGQ2</accession>